<keyword evidence="3" id="KW-1185">Reference proteome</keyword>
<dbReference type="Gene3D" id="2.50.20.20">
    <property type="match status" value="1"/>
</dbReference>
<evidence type="ECO:0000256" key="1">
    <source>
        <dbReference type="SAM" id="SignalP"/>
    </source>
</evidence>
<dbReference type="PROSITE" id="PS51257">
    <property type="entry name" value="PROKAR_LIPOPROTEIN"/>
    <property type="match status" value="1"/>
</dbReference>
<dbReference type="EMBL" id="CP089291">
    <property type="protein sequence ID" value="UOF91069.1"/>
    <property type="molecule type" value="Genomic_DNA"/>
</dbReference>
<gene>
    <name evidence="2" type="ORF">LSG31_02060</name>
</gene>
<feature type="signal peptide" evidence="1">
    <location>
        <begin position="1"/>
        <end position="17"/>
    </location>
</feature>
<feature type="chain" id="PRO_5047154215" description="DUF4292 domain-containing protein" evidence="1">
    <location>
        <begin position="18"/>
        <end position="263"/>
    </location>
</feature>
<dbReference type="RefSeq" id="WP_347437760.1">
    <property type="nucleotide sequence ID" value="NZ_CP089291.1"/>
</dbReference>
<organism evidence="2 3">
    <name type="scientific">Fodinisporobacter ferrooxydans</name>
    <dbReference type="NCBI Taxonomy" id="2901836"/>
    <lineage>
        <taxon>Bacteria</taxon>
        <taxon>Bacillati</taxon>
        <taxon>Bacillota</taxon>
        <taxon>Bacilli</taxon>
        <taxon>Bacillales</taxon>
        <taxon>Alicyclobacillaceae</taxon>
        <taxon>Fodinisporobacter</taxon>
    </lineage>
</organism>
<keyword evidence="1" id="KW-0732">Signal</keyword>
<evidence type="ECO:0000313" key="3">
    <source>
        <dbReference type="Proteomes" id="UP000830167"/>
    </source>
</evidence>
<evidence type="ECO:0008006" key="4">
    <source>
        <dbReference type="Google" id="ProtNLM"/>
    </source>
</evidence>
<sequence length="263" mass="29293">MFNVRIAWMKKMWMAIAAGSLLLTGCSLQLPSAAQTQNGVAQGGQLVPATAGSLAILRDAFAKSASIHRYGVKASISTTANNFTKTTTLYGHVADPDQVDMNEVIDGKSYMVIQTSDQTVVRVNDRWAKANRIEKSFNIFGSLEPVPNYAKKVYQLKDDTVISTPTYVYQFEANAADISSGIMSQMTDMAQGEKALPVRYTVWVGKKDHYIYQIRMQWSHAMPQLGNVAEDTTFMFFDLNAKVPIMISKPIWDQINKIPKHPK</sequence>
<proteinExistence type="predicted"/>
<evidence type="ECO:0000313" key="2">
    <source>
        <dbReference type="EMBL" id="UOF91069.1"/>
    </source>
</evidence>
<accession>A0ABY4CM39</accession>
<name>A0ABY4CM39_9BACL</name>
<reference evidence="2" key="1">
    <citation type="submission" date="2021-12" db="EMBL/GenBank/DDBJ databases">
        <title>Alicyclobacillaceae gen. nov., sp. nov., isolated from chalcocite enrichment system.</title>
        <authorList>
            <person name="Jiang Z."/>
        </authorList>
    </citation>
    <scope>NUCLEOTIDE SEQUENCE</scope>
    <source>
        <strain evidence="2">MYW30-H2</strain>
    </source>
</reference>
<dbReference type="Proteomes" id="UP000830167">
    <property type="component" value="Chromosome"/>
</dbReference>
<protein>
    <recommendedName>
        <fullName evidence="4">DUF4292 domain-containing protein</fullName>
    </recommendedName>
</protein>